<dbReference type="SMART" id="SM00855">
    <property type="entry name" value="PGAM"/>
    <property type="match status" value="1"/>
</dbReference>
<dbReference type="Proteomes" id="UP001196509">
    <property type="component" value="Unassembled WGS sequence"/>
</dbReference>
<sequence>MNDAIRFPKTVYLLRHAHAAWARPGLRDFDRPLDQRGEADASVIASVIRERGIAPELVLCSSAVRCNQTCDIISSALPPDTDIRLLESLYSNDYHHYIKQIADSRAQSVMIIGHNPMIEDTAIALAFTADEKAARRLQKGFPTAGLAIFETNRSEANAENGGRLSELLSPKKASKLTNH</sequence>
<dbReference type="Gene3D" id="3.40.50.1240">
    <property type="entry name" value="Phosphoglycerate mutase-like"/>
    <property type="match status" value="1"/>
</dbReference>
<feature type="region of interest" description="Disordered" evidence="1">
    <location>
        <begin position="159"/>
        <end position="179"/>
    </location>
</feature>
<reference evidence="2" key="1">
    <citation type="submission" date="2021-08" db="EMBL/GenBank/DDBJ databases">
        <title>Hoeflea bacterium WL0058 sp. nov., isolated from the sediment.</title>
        <authorList>
            <person name="Wang L."/>
            <person name="Zhang D."/>
        </authorList>
    </citation>
    <scope>NUCLEOTIDE SEQUENCE</scope>
    <source>
        <strain evidence="2">WL0058</strain>
    </source>
</reference>
<gene>
    <name evidence="2" type="ORF">K1W69_04575</name>
</gene>
<dbReference type="PANTHER" id="PTHR47623">
    <property type="entry name" value="OS09G0287300 PROTEIN"/>
    <property type="match status" value="1"/>
</dbReference>
<comment type="caution">
    <text evidence="2">The sequence shown here is derived from an EMBL/GenBank/DDBJ whole genome shotgun (WGS) entry which is preliminary data.</text>
</comment>
<dbReference type="EMBL" id="JAICBX010000001">
    <property type="protein sequence ID" value="MBW8636456.1"/>
    <property type="molecule type" value="Genomic_DNA"/>
</dbReference>
<proteinExistence type="predicted"/>
<dbReference type="CDD" id="cd07067">
    <property type="entry name" value="HP_PGM_like"/>
    <property type="match status" value="1"/>
</dbReference>
<dbReference type="SUPFAM" id="SSF53254">
    <property type="entry name" value="Phosphoglycerate mutase-like"/>
    <property type="match status" value="1"/>
</dbReference>
<evidence type="ECO:0000256" key="1">
    <source>
        <dbReference type="SAM" id="MobiDB-lite"/>
    </source>
</evidence>
<organism evidence="2 3">
    <name type="scientific">Flavimaribacter sediminis</name>
    <dbReference type="NCBI Taxonomy" id="2865987"/>
    <lineage>
        <taxon>Bacteria</taxon>
        <taxon>Pseudomonadati</taxon>
        <taxon>Pseudomonadota</taxon>
        <taxon>Alphaproteobacteria</taxon>
        <taxon>Hyphomicrobiales</taxon>
        <taxon>Rhizobiaceae</taxon>
        <taxon>Flavimaribacter</taxon>
    </lineage>
</organism>
<name>A0AAE3D071_9HYPH</name>
<dbReference type="InterPro" id="IPR013078">
    <property type="entry name" value="His_Pase_superF_clade-1"/>
</dbReference>
<keyword evidence="3" id="KW-1185">Reference proteome</keyword>
<dbReference type="InterPro" id="IPR029033">
    <property type="entry name" value="His_PPase_superfam"/>
</dbReference>
<dbReference type="AlphaFoldDB" id="A0AAE3D071"/>
<accession>A0AAE3D071</accession>
<protein>
    <submittedName>
        <fullName evidence="2">Histidine phosphatase family protein</fullName>
    </submittedName>
</protein>
<dbReference type="PANTHER" id="PTHR47623:SF1">
    <property type="entry name" value="OS09G0287300 PROTEIN"/>
    <property type="match status" value="1"/>
</dbReference>
<evidence type="ECO:0000313" key="3">
    <source>
        <dbReference type="Proteomes" id="UP001196509"/>
    </source>
</evidence>
<dbReference type="Pfam" id="PF00300">
    <property type="entry name" value="His_Phos_1"/>
    <property type="match status" value="1"/>
</dbReference>
<evidence type="ECO:0000313" key="2">
    <source>
        <dbReference type="EMBL" id="MBW8636456.1"/>
    </source>
</evidence>
<dbReference type="RefSeq" id="WP_220227137.1">
    <property type="nucleotide sequence ID" value="NZ_JAICBX010000001.1"/>
</dbReference>